<protein>
    <recommendedName>
        <fullName evidence="5">VRR-NUC domain-containing protein</fullName>
    </recommendedName>
</protein>
<dbReference type="RefSeq" id="WP_165373290.1">
    <property type="nucleotide sequence ID" value="NZ_CP012670.1"/>
</dbReference>
<evidence type="ECO:0000256" key="3">
    <source>
        <dbReference type="ARBA" id="ARBA00022801"/>
    </source>
</evidence>
<sequence length="195" mass="21228">MCGFICRCKEERLRQRCVTRHIRALEDASAHTSPLKAEVPYDMSKRPPEPIMSKNDPRRATRGSPKGSRIPDVVVVKDGTKPPTRDNIKEVIEIKFPPDKLGYEQRTEYETIAGEAPFRELGPDRCGCPSQTKSQAQEITAGDVAEVAALTLLVMALVLNDAVPGGQADDVAIPPAIARILGKLAPLLRGPVVVP</sequence>
<feature type="region of interest" description="Disordered" evidence="4">
    <location>
        <begin position="40"/>
        <end position="70"/>
    </location>
</feature>
<dbReference type="Pfam" id="PF08774">
    <property type="entry name" value="VRR_NUC"/>
    <property type="match status" value="1"/>
</dbReference>
<name>A0A4P2Q2P7_SORCE</name>
<dbReference type="InterPro" id="IPR014883">
    <property type="entry name" value="VRR_NUC"/>
</dbReference>
<gene>
    <name evidence="6" type="ORF">SOCEGT47_041120</name>
</gene>
<dbReference type="GO" id="GO:0004518">
    <property type="term" value="F:nuclease activity"/>
    <property type="evidence" value="ECO:0007669"/>
    <property type="project" value="UniProtKB-KW"/>
</dbReference>
<evidence type="ECO:0000256" key="1">
    <source>
        <dbReference type="ARBA" id="ARBA00001946"/>
    </source>
</evidence>
<accession>A0A4P2Q2P7</accession>
<proteinExistence type="predicted"/>
<evidence type="ECO:0000313" key="6">
    <source>
        <dbReference type="EMBL" id="AUX23585.1"/>
    </source>
</evidence>
<evidence type="ECO:0000256" key="4">
    <source>
        <dbReference type="SAM" id="MobiDB-lite"/>
    </source>
</evidence>
<dbReference type="GO" id="GO:0016788">
    <property type="term" value="F:hydrolase activity, acting on ester bonds"/>
    <property type="evidence" value="ECO:0007669"/>
    <property type="project" value="InterPro"/>
</dbReference>
<keyword evidence="3" id="KW-0378">Hydrolase</keyword>
<reference evidence="6 7" key="1">
    <citation type="submission" date="2015-09" db="EMBL/GenBank/DDBJ databases">
        <title>Sorangium comparison.</title>
        <authorList>
            <person name="Zaburannyi N."/>
            <person name="Bunk B."/>
            <person name="Overmann J."/>
            <person name="Mueller R."/>
        </authorList>
    </citation>
    <scope>NUCLEOTIDE SEQUENCE [LARGE SCALE GENOMIC DNA]</scope>
    <source>
        <strain evidence="6 7">So ceGT47</strain>
    </source>
</reference>
<evidence type="ECO:0000313" key="7">
    <source>
        <dbReference type="Proteomes" id="UP000295781"/>
    </source>
</evidence>
<keyword evidence="2" id="KW-0540">Nuclease</keyword>
<feature type="domain" description="VRR-NUC" evidence="5">
    <location>
        <begin position="66"/>
        <end position="115"/>
    </location>
</feature>
<dbReference type="AlphaFoldDB" id="A0A4P2Q2P7"/>
<evidence type="ECO:0000259" key="5">
    <source>
        <dbReference type="Pfam" id="PF08774"/>
    </source>
</evidence>
<dbReference type="EMBL" id="CP012670">
    <property type="protein sequence ID" value="AUX23585.1"/>
    <property type="molecule type" value="Genomic_DNA"/>
</dbReference>
<evidence type="ECO:0000256" key="2">
    <source>
        <dbReference type="ARBA" id="ARBA00022722"/>
    </source>
</evidence>
<organism evidence="6 7">
    <name type="scientific">Sorangium cellulosum</name>
    <name type="common">Polyangium cellulosum</name>
    <dbReference type="NCBI Taxonomy" id="56"/>
    <lineage>
        <taxon>Bacteria</taxon>
        <taxon>Pseudomonadati</taxon>
        <taxon>Myxococcota</taxon>
        <taxon>Polyangia</taxon>
        <taxon>Polyangiales</taxon>
        <taxon>Polyangiaceae</taxon>
        <taxon>Sorangium</taxon>
    </lineage>
</organism>
<comment type="cofactor">
    <cofactor evidence="1">
        <name>Mg(2+)</name>
        <dbReference type="ChEBI" id="CHEBI:18420"/>
    </cofactor>
</comment>
<dbReference type="Proteomes" id="UP000295781">
    <property type="component" value="Chromosome"/>
</dbReference>